<protein>
    <submittedName>
        <fullName evidence="1">Uncharacterized protein</fullName>
    </submittedName>
</protein>
<name>A0A1Y4V5B9_9BACE</name>
<organism evidence="1 2">
    <name type="scientific">Bacteroides xylanisolvens</name>
    <dbReference type="NCBI Taxonomy" id="371601"/>
    <lineage>
        <taxon>Bacteria</taxon>
        <taxon>Pseudomonadati</taxon>
        <taxon>Bacteroidota</taxon>
        <taxon>Bacteroidia</taxon>
        <taxon>Bacteroidales</taxon>
        <taxon>Bacteroidaceae</taxon>
        <taxon>Bacteroides</taxon>
    </lineage>
</organism>
<comment type="caution">
    <text evidence="1">The sequence shown here is derived from an EMBL/GenBank/DDBJ whole genome shotgun (WGS) entry which is preliminary data.</text>
</comment>
<evidence type="ECO:0000313" key="2">
    <source>
        <dbReference type="Proteomes" id="UP000196036"/>
    </source>
</evidence>
<gene>
    <name evidence="1" type="ORF">B5E52_15680</name>
</gene>
<dbReference type="RefSeq" id="WP_143241498.1">
    <property type="nucleotide sequence ID" value="NZ_JABFIB010000032.1"/>
</dbReference>
<proteinExistence type="predicted"/>
<dbReference type="Proteomes" id="UP000196036">
    <property type="component" value="Unassembled WGS sequence"/>
</dbReference>
<reference evidence="2" key="1">
    <citation type="submission" date="2017-04" db="EMBL/GenBank/DDBJ databases">
        <title>Function of individual gut microbiota members based on whole genome sequencing of pure cultures obtained from chicken caecum.</title>
        <authorList>
            <person name="Medvecky M."/>
            <person name="Cejkova D."/>
            <person name="Polansky O."/>
            <person name="Karasova D."/>
            <person name="Kubasova T."/>
            <person name="Cizek A."/>
            <person name="Rychlik I."/>
        </authorList>
    </citation>
    <scope>NUCLEOTIDE SEQUENCE [LARGE SCALE GENOMIC DNA]</scope>
    <source>
        <strain evidence="2">An109</strain>
    </source>
</reference>
<accession>A0A1Y4V5B9</accession>
<sequence length="200" mass="23072">MMYMTNLSDLLFSNKELTSGMIVGSRLVKELEIYGFIPYTENTNSIPLDIRLGIITSDRFVYSAVQSSSLLDEPPKKQHVVFPIYRKLLCDNMEHDLLLENLYVCSLKANYYYKEFRNKKQVHFQHLKKASPQISVDDSLQIHYKTLPKEILMYKKISYSIDCVSAVAPCFLVVCRFINSVTGGISYTIYPPEDLFPLSK</sequence>
<dbReference type="EMBL" id="NFLW01000032">
    <property type="protein sequence ID" value="OUQ65281.1"/>
    <property type="molecule type" value="Genomic_DNA"/>
</dbReference>
<evidence type="ECO:0000313" key="1">
    <source>
        <dbReference type="EMBL" id="OUQ65281.1"/>
    </source>
</evidence>
<dbReference type="AlphaFoldDB" id="A0A1Y4V5B9"/>